<dbReference type="GO" id="GO:0008658">
    <property type="term" value="F:penicillin binding"/>
    <property type="evidence" value="ECO:0007669"/>
    <property type="project" value="InterPro"/>
</dbReference>
<dbReference type="SUPFAM" id="SSF56601">
    <property type="entry name" value="beta-lactamase/transpeptidase-like"/>
    <property type="match status" value="1"/>
</dbReference>
<dbReference type="GO" id="GO:0071555">
    <property type="term" value="P:cell wall organization"/>
    <property type="evidence" value="ECO:0007669"/>
    <property type="project" value="TreeGrafter"/>
</dbReference>
<feature type="domain" description="Penicillin-binding protein dimerisation" evidence="6">
    <location>
        <begin position="49"/>
        <end position="193"/>
    </location>
</feature>
<dbReference type="RefSeq" id="WP_073390446.1">
    <property type="nucleotide sequence ID" value="NZ_FQVU01000003.1"/>
</dbReference>
<feature type="region of interest" description="Disordered" evidence="4">
    <location>
        <begin position="430"/>
        <end position="450"/>
    </location>
</feature>
<comment type="subcellular location">
    <subcellularLocation>
        <location evidence="1">Membrane</location>
    </subcellularLocation>
</comment>
<dbReference type="STRING" id="1206085.SAMN05443575_2385"/>
<evidence type="ECO:0000313" key="7">
    <source>
        <dbReference type="EMBL" id="SHG61408.1"/>
    </source>
</evidence>
<dbReference type="Gene3D" id="3.30.450.330">
    <property type="match status" value="1"/>
</dbReference>
<dbReference type="PANTHER" id="PTHR30627">
    <property type="entry name" value="PEPTIDOGLYCAN D,D-TRANSPEPTIDASE"/>
    <property type="match status" value="1"/>
</dbReference>
<evidence type="ECO:0000256" key="2">
    <source>
        <dbReference type="ARBA" id="ARBA00007171"/>
    </source>
</evidence>
<dbReference type="OrthoDB" id="9789078at2"/>
<dbReference type="GO" id="GO:0051301">
    <property type="term" value="P:cell division"/>
    <property type="evidence" value="ECO:0007669"/>
    <property type="project" value="UniProtKB-KW"/>
</dbReference>
<comment type="similarity">
    <text evidence="2">Belongs to the transpeptidase family.</text>
</comment>
<dbReference type="InterPro" id="IPR012338">
    <property type="entry name" value="Beta-lactam/transpept-like"/>
</dbReference>
<keyword evidence="7" id="KW-0132">Cell division</keyword>
<evidence type="ECO:0000256" key="1">
    <source>
        <dbReference type="ARBA" id="ARBA00004370"/>
    </source>
</evidence>
<feature type="domain" description="Penicillin-binding protein transpeptidase" evidence="5">
    <location>
        <begin position="239"/>
        <end position="546"/>
    </location>
</feature>
<sequence length="584" mass="61176">MDGRLRYGFAAVCTLLLIIGGRLVQLQGVDHRDLAGAAAAQRVDTVTLHAMRGQIVDRDGTPLAYTSNAQDVTVDPTQVPADQRDRYALALAPVLGEEHATVMKALATKGRYAVLATALSPARAAKVTALGLHGIYTQATTQRQYPGGTTGANIVGTVHSDGSGAAGIESRYNAVLAGKDGSQTYSVDNVGNVNPSTRAVTEPARNGATVALTIDQNLQFTAQQLLDADVKKSGARGATMAALDVKTGQVLALASSGTFDARNPDTIDSDAPINPPVMAAFEPGSVQKAITFAAALQERTITPKTSLSVPWAVHMGGVKVSDAWYHPTERFTATGVLAESSNVGTLKIAEKLGPQKWLRYEQAFGVGQKTGVELPGESPGYLPPYKDWSDSTFANLPFGQGQSMTVLQLASIYQTLANDGVRVPPRVVSSVTSADGSQQKTATPKGVRAVTAQTARTVRTMLESVTLPGGTGVKAAIPGYRVAGKTGTAQQPDPNNGGRYSDSMYWDTFAGMVPADNPQFVIAIMVDNPAHGLEGGDVAAPLFHDLATYELQHAQVPPTGSHSTHVPLQVCAGRDRATLPANVC</sequence>
<evidence type="ECO:0000259" key="6">
    <source>
        <dbReference type="Pfam" id="PF03717"/>
    </source>
</evidence>
<keyword evidence="8" id="KW-1185">Reference proteome</keyword>
<protein>
    <submittedName>
        <fullName evidence="7">Cell division protein FtsI (Penicillin-binding protein 3)</fullName>
    </submittedName>
</protein>
<evidence type="ECO:0000313" key="8">
    <source>
        <dbReference type="Proteomes" id="UP000186132"/>
    </source>
</evidence>
<organism evidence="7 8">
    <name type="scientific">Jatrophihabitans endophyticus</name>
    <dbReference type="NCBI Taxonomy" id="1206085"/>
    <lineage>
        <taxon>Bacteria</taxon>
        <taxon>Bacillati</taxon>
        <taxon>Actinomycetota</taxon>
        <taxon>Actinomycetes</taxon>
        <taxon>Jatrophihabitantales</taxon>
        <taxon>Jatrophihabitantaceae</taxon>
        <taxon>Jatrophihabitans</taxon>
    </lineage>
</organism>
<dbReference type="SUPFAM" id="SSF56519">
    <property type="entry name" value="Penicillin binding protein dimerisation domain"/>
    <property type="match status" value="1"/>
</dbReference>
<evidence type="ECO:0000256" key="3">
    <source>
        <dbReference type="ARBA" id="ARBA00023136"/>
    </source>
</evidence>
<dbReference type="EMBL" id="FQVU01000003">
    <property type="protein sequence ID" value="SHG61408.1"/>
    <property type="molecule type" value="Genomic_DNA"/>
</dbReference>
<keyword evidence="3" id="KW-0472">Membrane</keyword>
<dbReference type="InterPro" id="IPR036138">
    <property type="entry name" value="PBP_dimer_sf"/>
</dbReference>
<evidence type="ECO:0000256" key="4">
    <source>
        <dbReference type="SAM" id="MobiDB-lite"/>
    </source>
</evidence>
<proteinExistence type="inferred from homology"/>
<feature type="compositionally biased region" description="Polar residues" evidence="4">
    <location>
        <begin position="432"/>
        <end position="442"/>
    </location>
</feature>
<dbReference type="InterPro" id="IPR001460">
    <property type="entry name" value="PCN-bd_Tpept"/>
</dbReference>
<dbReference type="Gene3D" id="3.40.710.10">
    <property type="entry name" value="DD-peptidase/beta-lactamase superfamily"/>
    <property type="match status" value="1"/>
</dbReference>
<dbReference type="PANTHER" id="PTHR30627:SF1">
    <property type="entry name" value="PEPTIDOGLYCAN D,D-TRANSPEPTIDASE FTSI"/>
    <property type="match status" value="1"/>
</dbReference>
<dbReference type="Pfam" id="PF00905">
    <property type="entry name" value="Transpeptidase"/>
    <property type="match status" value="1"/>
</dbReference>
<dbReference type="InterPro" id="IPR005311">
    <property type="entry name" value="PBP_dimer"/>
</dbReference>
<name>A0A1M5L8S3_9ACTN</name>
<keyword evidence="7" id="KW-0131">Cell cycle</keyword>
<dbReference type="Gene3D" id="3.90.1310.10">
    <property type="entry name" value="Penicillin-binding protein 2a (Domain 2)"/>
    <property type="match status" value="1"/>
</dbReference>
<reference evidence="7 8" key="1">
    <citation type="submission" date="2016-11" db="EMBL/GenBank/DDBJ databases">
        <authorList>
            <person name="Jaros S."/>
            <person name="Januszkiewicz K."/>
            <person name="Wedrychowicz H."/>
        </authorList>
    </citation>
    <scope>NUCLEOTIDE SEQUENCE [LARGE SCALE GENOMIC DNA]</scope>
    <source>
        <strain evidence="7 8">DSM 45627</strain>
    </source>
</reference>
<evidence type="ECO:0000259" key="5">
    <source>
        <dbReference type="Pfam" id="PF00905"/>
    </source>
</evidence>
<dbReference type="Proteomes" id="UP000186132">
    <property type="component" value="Unassembled WGS sequence"/>
</dbReference>
<gene>
    <name evidence="7" type="ORF">SAMN05443575_2385</name>
</gene>
<dbReference type="GO" id="GO:0005886">
    <property type="term" value="C:plasma membrane"/>
    <property type="evidence" value="ECO:0007669"/>
    <property type="project" value="TreeGrafter"/>
</dbReference>
<dbReference type="Pfam" id="PF03717">
    <property type="entry name" value="PBP_dimer"/>
    <property type="match status" value="1"/>
</dbReference>
<dbReference type="AlphaFoldDB" id="A0A1M5L8S3"/>
<dbReference type="InterPro" id="IPR050515">
    <property type="entry name" value="Beta-lactam/transpept"/>
</dbReference>
<accession>A0A1M5L8S3</accession>